<sequence length="523" mass="59972">KLGAKFTILFEMATEVDCDAMKAENIRLRHTLFVMVTDRQKMASKLTGVQNLGQQLQKKEIENSNLREKIERIEGSLARAENRITQLSLQAGNGQHLSGQTAIVTPGVSKKVLEALTRDNTRLKQALDHLTNRGPAGVDLAVENKELHEIIMNLRDEKNMKSNEVKELKAALSAAHEGNIELMKGQVLRLTALVTKLERNLNAKQVFCETVVTENDSLKNELQSLRDDRVTRVRDLKRGLGQLSTQPDVRRILNQVYDTPDGDPEEYASSEEHTTLKEEVSKLTRELEAKAAEREEFIVELNRRKEEQTQSNNLHTAQLKSFEEGQAQMLRQLHALSDELTEVKRDRAEKDIQLKDNEMEQELMRNALEGYENDFKMERQEKVKALSDREQVSRERDQFKQRFEQLKQEHIGLRQNIERMYSEAQRQHAQGQNRLPTPSRTCAAQVQEPWQQVHQSPMRARAFGMEVKADGHGPDVTDCPTSPPKDAMRRFTSQGSQLQCPNCRKLFPHDLLENHMRDCTGDD</sequence>
<feature type="non-terminal residue" evidence="2">
    <location>
        <position position="1"/>
    </location>
</feature>
<protein>
    <recommendedName>
        <fullName evidence="4">CCHC NOA-type domain-containing protein</fullName>
    </recommendedName>
</protein>
<accession>A0A3M6UF78</accession>
<evidence type="ECO:0000313" key="2">
    <source>
        <dbReference type="EMBL" id="RMX52323.1"/>
    </source>
</evidence>
<feature type="coiled-coil region" evidence="1">
    <location>
        <begin position="273"/>
        <end position="300"/>
    </location>
</feature>
<comment type="caution">
    <text evidence="2">The sequence shown here is derived from an EMBL/GenBank/DDBJ whole genome shotgun (WGS) entry which is preliminary data.</text>
</comment>
<organism evidence="2 3">
    <name type="scientific">Pocillopora damicornis</name>
    <name type="common">Cauliflower coral</name>
    <name type="synonym">Millepora damicornis</name>
    <dbReference type="NCBI Taxonomy" id="46731"/>
    <lineage>
        <taxon>Eukaryota</taxon>
        <taxon>Metazoa</taxon>
        <taxon>Cnidaria</taxon>
        <taxon>Anthozoa</taxon>
        <taxon>Hexacorallia</taxon>
        <taxon>Scleractinia</taxon>
        <taxon>Astrocoeniina</taxon>
        <taxon>Pocilloporidae</taxon>
        <taxon>Pocillopora</taxon>
    </lineage>
</organism>
<reference evidence="2 3" key="1">
    <citation type="journal article" date="2018" name="Sci. Rep.">
        <title>Comparative analysis of the Pocillopora damicornis genome highlights role of immune system in coral evolution.</title>
        <authorList>
            <person name="Cunning R."/>
            <person name="Bay R.A."/>
            <person name="Gillette P."/>
            <person name="Baker A.C."/>
            <person name="Traylor-Knowles N."/>
        </authorList>
    </citation>
    <scope>NUCLEOTIDE SEQUENCE [LARGE SCALE GENOMIC DNA]</scope>
    <source>
        <strain evidence="2">RSMAS</strain>
        <tissue evidence="2">Whole animal</tissue>
    </source>
</reference>
<keyword evidence="3" id="KW-1185">Reference proteome</keyword>
<feature type="coiled-coil region" evidence="1">
    <location>
        <begin position="326"/>
        <end position="434"/>
    </location>
</feature>
<evidence type="ECO:0000256" key="1">
    <source>
        <dbReference type="SAM" id="Coils"/>
    </source>
</evidence>
<dbReference type="Proteomes" id="UP000275408">
    <property type="component" value="Unassembled WGS sequence"/>
</dbReference>
<dbReference type="AlphaFoldDB" id="A0A3M6UF78"/>
<evidence type="ECO:0008006" key="4">
    <source>
        <dbReference type="Google" id="ProtNLM"/>
    </source>
</evidence>
<keyword evidence="1" id="KW-0175">Coiled coil</keyword>
<feature type="coiled-coil region" evidence="1">
    <location>
        <begin position="49"/>
        <end position="171"/>
    </location>
</feature>
<evidence type="ECO:0000313" key="3">
    <source>
        <dbReference type="Proteomes" id="UP000275408"/>
    </source>
</evidence>
<proteinExistence type="predicted"/>
<name>A0A3M6UF78_POCDA</name>
<dbReference type="OrthoDB" id="5974747at2759"/>
<gene>
    <name evidence="2" type="ORF">pdam_00010353</name>
</gene>
<dbReference type="EMBL" id="RCHS01001660">
    <property type="protein sequence ID" value="RMX52323.1"/>
    <property type="molecule type" value="Genomic_DNA"/>
</dbReference>